<reference evidence="2" key="1">
    <citation type="submission" date="2019-06" db="EMBL/GenBank/DDBJ databases">
        <authorList>
            <consortium name="Wellcome Sanger Institute Data Sharing"/>
        </authorList>
    </citation>
    <scope>NUCLEOTIDE SEQUENCE [LARGE SCALE GENOMIC DNA]</scope>
</reference>
<gene>
    <name evidence="2" type="primary">nopchap1</name>
</gene>
<dbReference type="PANTHER" id="PTHR28674">
    <property type="entry name" value="SIMILAR TO DNA SEGMENT, CHR 10, WAYNE STATE UNIVERSITY 102,-EXPRESSED"/>
    <property type="match status" value="1"/>
</dbReference>
<protein>
    <submittedName>
        <fullName evidence="2">Si:dkey-48p11.3</fullName>
    </submittedName>
</protein>
<feature type="compositionally biased region" description="Acidic residues" evidence="1">
    <location>
        <begin position="99"/>
        <end position="117"/>
    </location>
</feature>
<dbReference type="InParanoid" id="A0A672IMU8"/>
<dbReference type="GO" id="GO:0062064">
    <property type="term" value="F:box C/D methylation guide snoRNP complex binding"/>
    <property type="evidence" value="ECO:0007669"/>
    <property type="project" value="TreeGrafter"/>
</dbReference>
<reference evidence="2" key="3">
    <citation type="submission" date="2025-09" db="UniProtKB">
        <authorList>
            <consortium name="Ensembl"/>
        </authorList>
    </citation>
    <scope>IDENTIFICATION</scope>
</reference>
<dbReference type="AlphaFoldDB" id="A0A672IMU8"/>
<organism evidence="2 3">
    <name type="scientific">Salarias fasciatus</name>
    <name type="common">Jewelled blenny</name>
    <name type="synonym">Blennius fasciatus</name>
    <dbReference type="NCBI Taxonomy" id="181472"/>
    <lineage>
        <taxon>Eukaryota</taxon>
        <taxon>Metazoa</taxon>
        <taxon>Chordata</taxon>
        <taxon>Craniata</taxon>
        <taxon>Vertebrata</taxon>
        <taxon>Euteleostomi</taxon>
        <taxon>Actinopterygii</taxon>
        <taxon>Neopterygii</taxon>
        <taxon>Teleostei</taxon>
        <taxon>Neoteleostei</taxon>
        <taxon>Acanthomorphata</taxon>
        <taxon>Ovalentaria</taxon>
        <taxon>Blenniimorphae</taxon>
        <taxon>Blenniiformes</taxon>
        <taxon>Blennioidei</taxon>
        <taxon>Blenniidae</taxon>
        <taxon>Salariinae</taxon>
        <taxon>Salarias</taxon>
    </lineage>
</organism>
<dbReference type="InterPro" id="IPR027921">
    <property type="entry name" value="NOPCHAP1"/>
</dbReference>
<evidence type="ECO:0000313" key="2">
    <source>
        <dbReference type="Ensembl" id="ENSSFAP00005042170.1"/>
    </source>
</evidence>
<dbReference type="GO" id="GO:0000492">
    <property type="term" value="P:box C/D snoRNP assembly"/>
    <property type="evidence" value="ECO:0007669"/>
    <property type="project" value="InterPro"/>
</dbReference>
<reference evidence="2" key="2">
    <citation type="submission" date="2025-08" db="UniProtKB">
        <authorList>
            <consortium name="Ensembl"/>
        </authorList>
    </citation>
    <scope>IDENTIFICATION</scope>
</reference>
<dbReference type="OMA" id="VCIKMEL"/>
<name>A0A672IMU8_SALFA</name>
<feature type="region of interest" description="Disordered" evidence="1">
    <location>
        <begin position="1"/>
        <end position="20"/>
    </location>
</feature>
<dbReference type="Proteomes" id="UP000472267">
    <property type="component" value="Chromosome 17"/>
</dbReference>
<accession>A0A672IMU8</accession>
<dbReference type="Ensembl" id="ENSSFAT00005043703.1">
    <property type="protein sequence ID" value="ENSSFAP00005042170.1"/>
    <property type="gene ID" value="ENSSFAG00005020950.1"/>
</dbReference>
<dbReference type="PANTHER" id="PTHR28674:SF1">
    <property type="entry name" value="NOP PROTEIN CHAPERONE 1"/>
    <property type="match status" value="1"/>
</dbReference>
<sequence>FSPEMDLKGQRTSSKDLLSCGNGAGLSEKLLLRPKAATSLQTERVPRSAAAQLPARMAEANQRLKQQMDRDPDGRFDIEDVEEAEKDVALFELSGSESSSEDGVETSDSEDEDDDDNGGGGELTEENLKLPGARGHKRKAEIQVLEQPH</sequence>
<evidence type="ECO:0000313" key="3">
    <source>
        <dbReference type="Proteomes" id="UP000472267"/>
    </source>
</evidence>
<feature type="region of interest" description="Disordered" evidence="1">
    <location>
        <begin position="90"/>
        <end position="149"/>
    </location>
</feature>
<evidence type="ECO:0000256" key="1">
    <source>
        <dbReference type="SAM" id="MobiDB-lite"/>
    </source>
</evidence>
<keyword evidence="3" id="KW-1185">Reference proteome</keyword>
<proteinExistence type="predicted"/>